<evidence type="ECO:0008006" key="6">
    <source>
        <dbReference type="Google" id="ProtNLM"/>
    </source>
</evidence>
<feature type="compositionally biased region" description="Low complexity" evidence="2">
    <location>
        <begin position="405"/>
        <end position="416"/>
    </location>
</feature>
<dbReference type="InterPro" id="IPR033308">
    <property type="entry name" value="PGAP5/Cdc1/Ted1"/>
</dbReference>
<feature type="region of interest" description="Disordered" evidence="2">
    <location>
        <begin position="237"/>
        <end position="319"/>
    </location>
</feature>
<evidence type="ECO:0000313" key="5">
    <source>
        <dbReference type="Proteomes" id="UP000037035"/>
    </source>
</evidence>
<evidence type="ECO:0000256" key="1">
    <source>
        <dbReference type="ARBA" id="ARBA00023136"/>
    </source>
</evidence>
<dbReference type="AlphaFoldDB" id="A0A0L6VGY1"/>
<dbReference type="PANTHER" id="PTHR13315:SF4">
    <property type="entry name" value="METALLOPHOSPHOESTERASE, ISOFORM E"/>
    <property type="match status" value="1"/>
</dbReference>
<accession>A0A0L6VGY1</accession>
<dbReference type="GO" id="GO:0006506">
    <property type="term" value="P:GPI anchor biosynthetic process"/>
    <property type="evidence" value="ECO:0007669"/>
    <property type="project" value="InterPro"/>
</dbReference>
<keyword evidence="1 3" id="KW-0472">Membrane</keyword>
<keyword evidence="3" id="KW-1133">Transmembrane helix</keyword>
<evidence type="ECO:0000256" key="3">
    <source>
        <dbReference type="SAM" id="Phobius"/>
    </source>
</evidence>
<feature type="compositionally biased region" description="Basic residues" evidence="2">
    <location>
        <begin position="252"/>
        <end position="263"/>
    </location>
</feature>
<gene>
    <name evidence="4" type="ORF">VP01_1752g1</name>
</gene>
<dbReference type="PANTHER" id="PTHR13315">
    <property type="entry name" value="METALLO PHOSPHOESTERASE RELATED"/>
    <property type="match status" value="1"/>
</dbReference>
<comment type="caution">
    <text evidence="4">The sequence shown here is derived from an EMBL/GenBank/DDBJ whole genome shotgun (WGS) entry which is preliminary data.</text>
</comment>
<evidence type="ECO:0000256" key="2">
    <source>
        <dbReference type="SAM" id="MobiDB-lite"/>
    </source>
</evidence>
<evidence type="ECO:0000313" key="4">
    <source>
        <dbReference type="EMBL" id="KNZ59345.1"/>
    </source>
</evidence>
<feature type="compositionally biased region" description="Low complexity" evidence="2">
    <location>
        <begin position="270"/>
        <end position="297"/>
    </location>
</feature>
<proteinExistence type="predicted"/>
<keyword evidence="3" id="KW-0812">Transmembrane</keyword>
<dbReference type="GO" id="GO:0016020">
    <property type="term" value="C:membrane"/>
    <property type="evidence" value="ECO:0007669"/>
    <property type="project" value="GOC"/>
</dbReference>
<dbReference type="GO" id="GO:0005783">
    <property type="term" value="C:endoplasmic reticulum"/>
    <property type="evidence" value="ECO:0007669"/>
    <property type="project" value="TreeGrafter"/>
</dbReference>
<keyword evidence="5" id="KW-1185">Reference proteome</keyword>
<dbReference type="EMBL" id="LAVV01006562">
    <property type="protein sequence ID" value="KNZ59345.1"/>
    <property type="molecule type" value="Genomic_DNA"/>
</dbReference>
<organism evidence="4 5">
    <name type="scientific">Puccinia sorghi</name>
    <dbReference type="NCBI Taxonomy" id="27349"/>
    <lineage>
        <taxon>Eukaryota</taxon>
        <taxon>Fungi</taxon>
        <taxon>Dikarya</taxon>
        <taxon>Basidiomycota</taxon>
        <taxon>Pucciniomycotina</taxon>
        <taxon>Pucciniomycetes</taxon>
        <taxon>Pucciniales</taxon>
        <taxon>Pucciniaceae</taxon>
        <taxon>Puccinia</taxon>
    </lineage>
</organism>
<dbReference type="STRING" id="27349.A0A0L6VGY1"/>
<dbReference type="VEuPathDB" id="FungiDB:VP01_1752g1"/>
<reference evidence="4 5" key="1">
    <citation type="submission" date="2015-08" db="EMBL/GenBank/DDBJ databases">
        <title>Next Generation Sequencing and Analysis of the Genome of Puccinia sorghi L Schw, the Causal Agent of Maize Common Rust.</title>
        <authorList>
            <person name="Rochi L."/>
            <person name="Burguener G."/>
            <person name="Darino M."/>
            <person name="Turjanski A."/>
            <person name="Kreff E."/>
            <person name="Dieguez M.J."/>
            <person name="Sacco F."/>
        </authorList>
    </citation>
    <scope>NUCLEOTIDE SEQUENCE [LARGE SCALE GENOMIC DNA]</scope>
    <source>
        <strain evidence="4 5">RO10H11247</strain>
    </source>
</reference>
<dbReference type="OrthoDB" id="5977743at2759"/>
<feature type="region of interest" description="Disordered" evidence="2">
    <location>
        <begin position="351"/>
        <end position="377"/>
    </location>
</feature>
<sequence>MFCFQAYLNQFYHTFSVPPHILKTKSNQIHLVGNHDVGLYPSTTREQSALARQRFIKHWPPAEMLLPKVLFTHVPLWRPEGTSCGPLRESRREIHQGAGINYQNEIPQEASKMILEKIQPSLVFSKNNLSGDDHDYCQVVHTLPSTSLANPSPLSIQEISVKSFSMGMGVQEPGYHLLSLSNPARFGRAPDEQTTFHRPCLLPNQIWIYTHVYLPLLILTLLMLFGPPVIWKVMQSSRTGRRAQAKTNGLPIHHRTHRHRKSLSRTLMFTTTTTNNTSNNNNKSSGSISSSSSSSSSDENGRSDEEEPHDGSRLVGPHRARRSASLGLAIGLGIDQGDGFHSPTAMLSYHSPLDSGHHDARFSHPSPVTPTDSSGHKFRRSVELNEAPITDASYPPHHHQHYGRSLSSRFQSSSSIPNPPNSNLPIILRPLRLLLGQMSMMQSSIRCRVELR</sequence>
<protein>
    <recommendedName>
        <fullName evidence="6">Calcineurin-like phosphoesterase domain-containing protein</fullName>
    </recommendedName>
</protein>
<dbReference type="Proteomes" id="UP000037035">
    <property type="component" value="Unassembled WGS sequence"/>
</dbReference>
<name>A0A0L6VGY1_9BASI</name>
<feature type="region of interest" description="Disordered" evidence="2">
    <location>
        <begin position="389"/>
        <end position="418"/>
    </location>
</feature>
<feature type="transmembrane region" description="Helical" evidence="3">
    <location>
        <begin position="206"/>
        <end position="231"/>
    </location>
</feature>